<feature type="compositionally biased region" description="Polar residues" evidence="5">
    <location>
        <begin position="284"/>
        <end position="297"/>
    </location>
</feature>
<evidence type="ECO:0000313" key="8">
    <source>
        <dbReference type="Proteomes" id="UP001346149"/>
    </source>
</evidence>
<dbReference type="EMBL" id="JAXQNO010000013">
    <property type="protein sequence ID" value="KAK4786216.1"/>
    <property type="molecule type" value="Genomic_DNA"/>
</dbReference>
<protein>
    <recommendedName>
        <fullName evidence="6">FLZ-type domain-containing protein</fullName>
    </recommendedName>
</protein>
<feature type="compositionally biased region" description="Polar residues" evidence="5">
    <location>
        <begin position="7"/>
        <end position="39"/>
    </location>
</feature>
<keyword evidence="8" id="KW-1185">Reference proteome</keyword>
<dbReference type="PANTHER" id="PTHR46443:SF3">
    <property type="entry name" value="PROTEIN MARD1"/>
    <property type="match status" value="1"/>
</dbReference>
<reference evidence="7 8" key="1">
    <citation type="journal article" date="2023" name="Hortic Res">
        <title>Pangenome of water caltrop reveals structural variations and asymmetric subgenome divergence after allopolyploidization.</title>
        <authorList>
            <person name="Zhang X."/>
            <person name="Chen Y."/>
            <person name="Wang L."/>
            <person name="Yuan Y."/>
            <person name="Fang M."/>
            <person name="Shi L."/>
            <person name="Lu R."/>
            <person name="Comes H.P."/>
            <person name="Ma Y."/>
            <person name="Chen Y."/>
            <person name="Huang G."/>
            <person name="Zhou Y."/>
            <person name="Zheng Z."/>
            <person name="Qiu Y."/>
        </authorList>
    </citation>
    <scope>NUCLEOTIDE SEQUENCE [LARGE SCALE GENOMIC DNA]</scope>
    <source>
        <strain evidence="7">F231</strain>
    </source>
</reference>
<dbReference type="InterPro" id="IPR007650">
    <property type="entry name" value="Zf-FLZ_dom"/>
</dbReference>
<proteinExistence type="inferred from homology"/>
<evidence type="ECO:0000256" key="1">
    <source>
        <dbReference type="ARBA" id="ARBA00009374"/>
    </source>
</evidence>
<dbReference type="Proteomes" id="UP001346149">
    <property type="component" value="Unassembled WGS sequence"/>
</dbReference>
<gene>
    <name evidence="7" type="ORF">SAY86_002905</name>
</gene>
<evidence type="ECO:0000259" key="6">
    <source>
        <dbReference type="PROSITE" id="PS51795"/>
    </source>
</evidence>
<evidence type="ECO:0000313" key="7">
    <source>
        <dbReference type="EMBL" id="KAK4786216.1"/>
    </source>
</evidence>
<name>A0AAN7LUQ5_TRANT</name>
<dbReference type="Pfam" id="PF04570">
    <property type="entry name" value="zf-FLZ"/>
    <property type="match status" value="1"/>
</dbReference>
<feature type="zinc finger region" description="FLZ-type" evidence="4">
    <location>
        <begin position="231"/>
        <end position="275"/>
    </location>
</feature>
<dbReference type="AlphaFoldDB" id="A0AAN7LUQ5"/>
<comment type="caution">
    <text evidence="7">The sequence shown here is derived from an EMBL/GenBank/DDBJ whole genome shotgun (WGS) entry which is preliminary data.</text>
</comment>
<keyword evidence="2" id="KW-0479">Metal-binding</keyword>
<accession>A0AAN7LUQ5</accession>
<evidence type="ECO:0000256" key="4">
    <source>
        <dbReference type="PROSITE-ProRule" id="PRU01131"/>
    </source>
</evidence>
<evidence type="ECO:0000256" key="3">
    <source>
        <dbReference type="ARBA" id="ARBA00022771"/>
    </source>
</evidence>
<feature type="region of interest" description="Disordered" evidence="5">
    <location>
        <begin position="278"/>
        <end position="297"/>
    </location>
</feature>
<feature type="region of interest" description="Disordered" evidence="5">
    <location>
        <begin position="1"/>
        <end position="40"/>
    </location>
</feature>
<keyword evidence="3" id="KW-0863">Zinc-finger</keyword>
<evidence type="ECO:0000256" key="2">
    <source>
        <dbReference type="ARBA" id="ARBA00022723"/>
    </source>
</evidence>
<feature type="domain" description="FLZ-type" evidence="6">
    <location>
        <begin position="231"/>
        <end position="275"/>
    </location>
</feature>
<comment type="similarity">
    <text evidence="1">Belongs to the FLZ family.</text>
</comment>
<sequence length="297" mass="33008">MLRSRSRTVTGKQSLVNHHQSFQPPVTQNQSRNRVSSFTPALGGFSPSRIFSDPVKSMLGLALIPDASPFFTLKTPMHDQFPRGKGRWWEDLESQGIGLAIIGKLFDKMHERNHKAISNSNLVVFGSSMKVSIPPSPAPALHYPESPTDFGIRTRNPPKLFSSPNSPARGSVSPHVLTECLSASEMELSEGYTCITYHGPNARTTHIFDNCIVEGYFTLQEPDNPKAEASSFLSFCYTCKKSLQQSKDIYIYRGEKSFCSQGCRHHEMEMDGVKDLRARKTPNPEASESTSPHSFGP</sequence>
<dbReference type="PANTHER" id="PTHR46443">
    <property type="entry name" value="FCS-LIKE ZINC FINGER 8"/>
    <property type="match status" value="1"/>
</dbReference>
<dbReference type="InterPro" id="IPR044593">
    <property type="entry name" value="FLZ8/MARD1"/>
</dbReference>
<organism evidence="7 8">
    <name type="scientific">Trapa natans</name>
    <name type="common">Water chestnut</name>
    <dbReference type="NCBI Taxonomy" id="22666"/>
    <lineage>
        <taxon>Eukaryota</taxon>
        <taxon>Viridiplantae</taxon>
        <taxon>Streptophyta</taxon>
        <taxon>Embryophyta</taxon>
        <taxon>Tracheophyta</taxon>
        <taxon>Spermatophyta</taxon>
        <taxon>Magnoliopsida</taxon>
        <taxon>eudicotyledons</taxon>
        <taxon>Gunneridae</taxon>
        <taxon>Pentapetalae</taxon>
        <taxon>rosids</taxon>
        <taxon>malvids</taxon>
        <taxon>Myrtales</taxon>
        <taxon>Lythraceae</taxon>
        <taxon>Trapa</taxon>
    </lineage>
</organism>
<evidence type="ECO:0000256" key="5">
    <source>
        <dbReference type="SAM" id="MobiDB-lite"/>
    </source>
</evidence>
<dbReference type="PROSITE" id="PS51795">
    <property type="entry name" value="ZF_FLZ"/>
    <property type="match status" value="1"/>
</dbReference>
<dbReference type="GO" id="GO:0008270">
    <property type="term" value="F:zinc ion binding"/>
    <property type="evidence" value="ECO:0007669"/>
    <property type="project" value="UniProtKB-KW"/>
</dbReference>
<keyword evidence="3" id="KW-0862">Zinc</keyword>